<evidence type="ECO:0000313" key="1">
    <source>
        <dbReference type="EMBL" id="MDQ0359437.1"/>
    </source>
</evidence>
<organism evidence="1 2">
    <name type="scientific">Breznakia pachnodae</name>
    <dbReference type="NCBI Taxonomy" id="265178"/>
    <lineage>
        <taxon>Bacteria</taxon>
        <taxon>Bacillati</taxon>
        <taxon>Bacillota</taxon>
        <taxon>Erysipelotrichia</taxon>
        <taxon>Erysipelotrichales</taxon>
        <taxon>Erysipelotrichaceae</taxon>
        <taxon>Breznakia</taxon>
    </lineage>
</organism>
<protein>
    <submittedName>
        <fullName evidence="1">Uncharacterized protein</fullName>
    </submittedName>
</protein>
<name>A0ABU0DXT3_9FIRM</name>
<proteinExistence type="predicted"/>
<accession>A0ABU0DXT3</accession>
<dbReference type="Proteomes" id="UP001230220">
    <property type="component" value="Unassembled WGS sequence"/>
</dbReference>
<reference evidence="1 2" key="1">
    <citation type="submission" date="2023-07" db="EMBL/GenBank/DDBJ databases">
        <title>Genomic Encyclopedia of Type Strains, Phase IV (KMG-IV): sequencing the most valuable type-strain genomes for metagenomic binning, comparative biology and taxonomic classification.</title>
        <authorList>
            <person name="Goeker M."/>
        </authorList>
    </citation>
    <scope>NUCLEOTIDE SEQUENCE [LARGE SCALE GENOMIC DNA]</scope>
    <source>
        <strain evidence="1 2">DSM 16784</strain>
    </source>
</reference>
<comment type="caution">
    <text evidence="1">The sequence shown here is derived from an EMBL/GenBank/DDBJ whole genome shotgun (WGS) entry which is preliminary data.</text>
</comment>
<sequence length="31" mass="3695">MYENIYNVVIDMNDENTTVDEAIDYIIELNK</sequence>
<keyword evidence="2" id="KW-1185">Reference proteome</keyword>
<gene>
    <name evidence="1" type="ORF">J2S15_000168</name>
</gene>
<evidence type="ECO:0000313" key="2">
    <source>
        <dbReference type="Proteomes" id="UP001230220"/>
    </source>
</evidence>
<dbReference type="EMBL" id="JAUSUR010000001">
    <property type="protein sequence ID" value="MDQ0359437.1"/>
    <property type="molecule type" value="Genomic_DNA"/>
</dbReference>